<comment type="cofactor">
    <cofactor evidence="6">
        <name>heme</name>
        <dbReference type="ChEBI" id="CHEBI:30413"/>
    </cofactor>
</comment>
<evidence type="ECO:0000256" key="1">
    <source>
        <dbReference type="ARBA" id="ARBA00010617"/>
    </source>
</evidence>
<reference evidence="7 8" key="1">
    <citation type="submission" date="2019-07" db="EMBL/GenBank/DDBJ databases">
        <authorList>
            <person name="Li J."/>
        </authorList>
    </citation>
    <scope>NUCLEOTIDE SEQUENCE [LARGE SCALE GENOMIC DNA]</scope>
    <source>
        <strain evidence="7 8">TKL69</strain>
    </source>
</reference>
<dbReference type="Pfam" id="PF00067">
    <property type="entry name" value="p450"/>
    <property type="match status" value="1"/>
</dbReference>
<dbReference type="AlphaFoldDB" id="A0A516KC80"/>
<protein>
    <submittedName>
        <fullName evidence="7">Cytochrome P450</fullName>
    </submittedName>
</protein>
<dbReference type="KEGG" id="aqt:FN924_01505"/>
<dbReference type="PANTHER" id="PTHR24302">
    <property type="entry name" value="CYTOCHROME P450 FAMILY 3"/>
    <property type="match status" value="1"/>
</dbReference>
<evidence type="ECO:0000313" key="8">
    <source>
        <dbReference type="Proteomes" id="UP000315215"/>
    </source>
</evidence>
<dbReference type="EMBL" id="CP041666">
    <property type="protein sequence ID" value="QDP39004.1"/>
    <property type="molecule type" value="Genomic_DNA"/>
</dbReference>
<dbReference type="GO" id="GO:0004497">
    <property type="term" value="F:monooxygenase activity"/>
    <property type="evidence" value="ECO:0007669"/>
    <property type="project" value="InterPro"/>
</dbReference>
<evidence type="ECO:0000313" key="7">
    <source>
        <dbReference type="EMBL" id="QDP39004.1"/>
    </source>
</evidence>
<accession>A0A516KC80</accession>
<dbReference type="PANTHER" id="PTHR24302:SF15">
    <property type="entry name" value="FATTY-ACID PEROXYGENASE"/>
    <property type="match status" value="1"/>
</dbReference>
<dbReference type="SUPFAM" id="SSF48264">
    <property type="entry name" value="Cytochrome P450"/>
    <property type="match status" value="1"/>
</dbReference>
<gene>
    <name evidence="7" type="ORF">FN924_01505</name>
</gene>
<dbReference type="InterPro" id="IPR050705">
    <property type="entry name" value="Cytochrome_P450_3A"/>
</dbReference>
<dbReference type="Proteomes" id="UP000315215">
    <property type="component" value="Chromosome"/>
</dbReference>
<dbReference type="PRINTS" id="PR00463">
    <property type="entry name" value="EP450I"/>
</dbReference>
<dbReference type="InterPro" id="IPR002401">
    <property type="entry name" value="Cyt_P450_E_grp-I"/>
</dbReference>
<proteinExistence type="inferred from homology"/>
<keyword evidence="2 6" id="KW-0349">Heme</keyword>
<name>A0A516KC80_9BACI</name>
<dbReference type="GO" id="GO:0005506">
    <property type="term" value="F:iron ion binding"/>
    <property type="evidence" value="ECO:0007669"/>
    <property type="project" value="InterPro"/>
</dbReference>
<comment type="similarity">
    <text evidence="1">Belongs to the cytochrome P450 family.</text>
</comment>
<keyword evidence="4" id="KW-0560">Oxidoreductase</keyword>
<keyword evidence="3 6" id="KW-0479">Metal-binding</keyword>
<dbReference type="GO" id="GO:0020037">
    <property type="term" value="F:heme binding"/>
    <property type="evidence" value="ECO:0007669"/>
    <property type="project" value="InterPro"/>
</dbReference>
<dbReference type="Gene3D" id="1.10.630.10">
    <property type="entry name" value="Cytochrome P450"/>
    <property type="match status" value="1"/>
</dbReference>
<evidence type="ECO:0000256" key="2">
    <source>
        <dbReference type="ARBA" id="ARBA00022617"/>
    </source>
</evidence>
<evidence type="ECO:0000256" key="3">
    <source>
        <dbReference type="ARBA" id="ARBA00022723"/>
    </source>
</evidence>
<evidence type="ECO:0000256" key="4">
    <source>
        <dbReference type="ARBA" id="ARBA00023002"/>
    </source>
</evidence>
<feature type="binding site" description="axial binding residue" evidence="6">
    <location>
        <position position="365"/>
    </location>
    <ligand>
        <name>heme</name>
        <dbReference type="ChEBI" id="CHEBI:30413"/>
    </ligand>
    <ligandPart>
        <name>Fe</name>
        <dbReference type="ChEBI" id="CHEBI:18248"/>
    </ligandPart>
</feature>
<keyword evidence="8" id="KW-1185">Reference proteome</keyword>
<evidence type="ECO:0000256" key="6">
    <source>
        <dbReference type="PIRSR" id="PIRSR602401-1"/>
    </source>
</evidence>
<dbReference type="RefSeq" id="WP_143891754.1">
    <property type="nucleotide sequence ID" value="NZ_CP041666.1"/>
</dbReference>
<dbReference type="GO" id="GO:0016705">
    <property type="term" value="F:oxidoreductase activity, acting on paired donors, with incorporation or reduction of molecular oxygen"/>
    <property type="evidence" value="ECO:0007669"/>
    <property type="project" value="InterPro"/>
</dbReference>
<dbReference type="InterPro" id="IPR001128">
    <property type="entry name" value="Cyt_P450"/>
</dbReference>
<dbReference type="OrthoDB" id="9764248at2"/>
<dbReference type="InterPro" id="IPR036396">
    <property type="entry name" value="Cyt_P450_sf"/>
</dbReference>
<dbReference type="CDD" id="cd11067">
    <property type="entry name" value="CYP152"/>
    <property type="match status" value="1"/>
</dbReference>
<sequence>MALNQNLPHDRSVDNSIAVMREGYHFIQNRLDKYKTEVFEARILGEQAICMSGEEAARLFYDTNKFRRNGAVPKRVQKSTFGVDAVHTMDDEAHTHRKLLFTTLLAPERQKEIAGMIMEELLASIDNWQEKEKIILFEEVKVIYCRAVCRWAGVPLKKEEERERAEDFSAMVDAFGAIGPRHWKGRRARNRGNEWIKQVIEDVRNGKMDAKQGTALYEMAHYKELDGRQLNSLMAAIELINVLRPVTVISIFATFAALAIHDHPHVREKLKERDPEYLECFEQEVRRFYPFAPFLGARVKADFKWKDFYFKKNMLVILDVYGTNHDERIWDKPEVFNPDRFRDWDGNLFTFIPQGGGDPKKTHRCPGEGVVGEVIKSTVDFLVNKIDFDVPKQNLEFSYVRMPTLPESGFIMENIRRK</sequence>
<keyword evidence="5 6" id="KW-0408">Iron</keyword>
<evidence type="ECO:0000256" key="5">
    <source>
        <dbReference type="ARBA" id="ARBA00023004"/>
    </source>
</evidence>
<organism evidence="7 8">
    <name type="scientific">Radiobacillus deserti</name>
    <dbReference type="NCBI Taxonomy" id="2594883"/>
    <lineage>
        <taxon>Bacteria</taxon>
        <taxon>Bacillati</taxon>
        <taxon>Bacillota</taxon>
        <taxon>Bacilli</taxon>
        <taxon>Bacillales</taxon>
        <taxon>Bacillaceae</taxon>
        <taxon>Radiobacillus</taxon>
    </lineage>
</organism>